<feature type="compositionally biased region" description="Basic and acidic residues" evidence="1">
    <location>
        <begin position="53"/>
        <end position="63"/>
    </location>
</feature>
<name>A0A1J5QZF7_9ZZZZ</name>
<accession>A0A1J5QZF7</accession>
<evidence type="ECO:0000256" key="1">
    <source>
        <dbReference type="SAM" id="MobiDB-lite"/>
    </source>
</evidence>
<reference evidence="2" key="1">
    <citation type="submission" date="2016-10" db="EMBL/GenBank/DDBJ databases">
        <title>Sequence of Gallionella enrichment culture.</title>
        <authorList>
            <person name="Poehlein A."/>
            <person name="Muehling M."/>
            <person name="Daniel R."/>
        </authorList>
    </citation>
    <scope>NUCLEOTIDE SEQUENCE</scope>
</reference>
<evidence type="ECO:0000313" key="2">
    <source>
        <dbReference type="EMBL" id="OIQ89008.1"/>
    </source>
</evidence>
<gene>
    <name evidence="2" type="ORF">GALL_291310</name>
</gene>
<protein>
    <submittedName>
        <fullName evidence="2">Uncharacterized protein</fullName>
    </submittedName>
</protein>
<dbReference type="AlphaFoldDB" id="A0A1J5QZF7"/>
<comment type="caution">
    <text evidence="2">The sequence shown here is derived from an EMBL/GenBank/DDBJ whole genome shotgun (WGS) entry which is preliminary data.</text>
</comment>
<organism evidence="2">
    <name type="scientific">mine drainage metagenome</name>
    <dbReference type="NCBI Taxonomy" id="410659"/>
    <lineage>
        <taxon>unclassified sequences</taxon>
        <taxon>metagenomes</taxon>
        <taxon>ecological metagenomes</taxon>
    </lineage>
</organism>
<proteinExistence type="predicted"/>
<dbReference type="EMBL" id="MLJW01000349">
    <property type="protein sequence ID" value="OIQ89008.1"/>
    <property type="molecule type" value="Genomic_DNA"/>
</dbReference>
<feature type="region of interest" description="Disordered" evidence="1">
    <location>
        <begin position="37"/>
        <end position="70"/>
    </location>
</feature>
<sequence length="89" mass="9629">MFSIITIAASVIAPMAMAIPPRDMMLAGMPCAHITRKAARMPKGSATTATSAERARSTNRNDTRATISDSSNSFSVRVWMARWISGAWL</sequence>